<keyword evidence="3" id="KW-1185">Reference proteome</keyword>
<organism evidence="2 3">
    <name type="scientific">Eumeta variegata</name>
    <name type="common">Bagworm moth</name>
    <name type="synonym">Eumeta japonica</name>
    <dbReference type="NCBI Taxonomy" id="151549"/>
    <lineage>
        <taxon>Eukaryota</taxon>
        <taxon>Metazoa</taxon>
        <taxon>Ecdysozoa</taxon>
        <taxon>Arthropoda</taxon>
        <taxon>Hexapoda</taxon>
        <taxon>Insecta</taxon>
        <taxon>Pterygota</taxon>
        <taxon>Neoptera</taxon>
        <taxon>Endopterygota</taxon>
        <taxon>Lepidoptera</taxon>
        <taxon>Glossata</taxon>
        <taxon>Ditrysia</taxon>
        <taxon>Tineoidea</taxon>
        <taxon>Psychidae</taxon>
        <taxon>Oiketicinae</taxon>
        <taxon>Eumeta</taxon>
    </lineage>
</organism>
<dbReference type="AlphaFoldDB" id="A0A4C1VSI6"/>
<reference evidence="2 3" key="1">
    <citation type="journal article" date="2019" name="Commun. Biol.">
        <title>The bagworm genome reveals a unique fibroin gene that provides high tensile strength.</title>
        <authorList>
            <person name="Kono N."/>
            <person name="Nakamura H."/>
            <person name="Ohtoshi R."/>
            <person name="Tomita M."/>
            <person name="Numata K."/>
            <person name="Arakawa K."/>
        </authorList>
    </citation>
    <scope>NUCLEOTIDE SEQUENCE [LARGE SCALE GENOMIC DNA]</scope>
</reference>
<accession>A0A4C1VSI6</accession>
<comment type="caution">
    <text evidence="2">The sequence shown here is derived from an EMBL/GenBank/DDBJ whole genome shotgun (WGS) entry which is preliminary data.</text>
</comment>
<evidence type="ECO:0000313" key="3">
    <source>
        <dbReference type="Proteomes" id="UP000299102"/>
    </source>
</evidence>
<dbReference type="EMBL" id="BGZK01000387">
    <property type="protein sequence ID" value="GBP40765.1"/>
    <property type="molecule type" value="Genomic_DNA"/>
</dbReference>
<protein>
    <submittedName>
        <fullName evidence="2">Uncharacterized protein</fullName>
    </submittedName>
</protein>
<dbReference type="OrthoDB" id="10498252at2759"/>
<feature type="region of interest" description="Disordered" evidence="1">
    <location>
        <begin position="72"/>
        <end position="108"/>
    </location>
</feature>
<dbReference type="Proteomes" id="UP000299102">
    <property type="component" value="Unassembled WGS sequence"/>
</dbReference>
<sequence>MVSRSTWFCTLVYPSTAKSHNINYNNKEIAVWLNRDQKSSRRIRAETRIVMSRQSPRIVAFVFVPKSVCDASLPPALNSEHPERDKTPAETLRGRRPAQGEPPPRRDV</sequence>
<gene>
    <name evidence="2" type="ORF">EVAR_26429_1</name>
</gene>
<evidence type="ECO:0000256" key="1">
    <source>
        <dbReference type="SAM" id="MobiDB-lite"/>
    </source>
</evidence>
<proteinExistence type="predicted"/>
<name>A0A4C1VSI6_EUMVA</name>
<evidence type="ECO:0000313" key="2">
    <source>
        <dbReference type="EMBL" id="GBP40765.1"/>
    </source>
</evidence>